<keyword evidence="3 6" id="KW-0812">Transmembrane</keyword>
<dbReference type="InterPro" id="IPR003838">
    <property type="entry name" value="ABC3_permease_C"/>
</dbReference>
<dbReference type="PANTHER" id="PTHR30572">
    <property type="entry name" value="MEMBRANE COMPONENT OF TRANSPORTER-RELATED"/>
    <property type="match status" value="1"/>
</dbReference>
<feature type="domain" description="MacB-like periplasmic core" evidence="8">
    <location>
        <begin position="20"/>
        <end position="238"/>
    </location>
</feature>
<dbReference type="Proteomes" id="UP000434850">
    <property type="component" value="Unassembled WGS sequence"/>
</dbReference>
<dbReference type="EMBL" id="WQLA01000004">
    <property type="protein sequence ID" value="MVN91865.1"/>
    <property type="molecule type" value="Genomic_DNA"/>
</dbReference>
<accession>A0A6I4I9J5</accession>
<feature type="transmembrane region" description="Helical" evidence="6">
    <location>
        <begin position="282"/>
        <end position="303"/>
    </location>
</feature>
<evidence type="ECO:0000256" key="3">
    <source>
        <dbReference type="ARBA" id="ARBA00022692"/>
    </source>
</evidence>
<feature type="transmembrane region" description="Helical" evidence="6">
    <location>
        <begin position="666"/>
        <end position="691"/>
    </location>
</feature>
<dbReference type="RefSeq" id="WP_157542184.1">
    <property type="nucleotide sequence ID" value="NZ_WQLA01000004.1"/>
</dbReference>
<feature type="transmembrane region" description="Helical" evidence="6">
    <location>
        <begin position="718"/>
        <end position="737"/>
    </location>
</feature>
<organism evidence="9 10">
    <name type="scientific">Mucilaginibacter aquatilis</name>
    <dbReference type="NCBI Taxonomy" id="1517760"/>
    <lineage>
        <taxon>Bacteria</taxon>
        <taxon>Pseudomonadati</taxon>
        <taxon>Bacteroidota</taxon>
        <taxon>Sphingobacteriia</taxon>
        <taxon>Sphingobacteriales</taxon>
        <taxon>Sphingobacteriaceae</taxon>
        <taxon>Mucilaginibacter</taxon>
    </lineage>
</organism>
<dbReference type="Pfam" id="PF12704">
    <property type="entry name" value="MacB_PCD"/>
    <property type="match status" value="2"/>
</dbReference>
<dbReference type="Pfam" id="PF02687">
    <property type="entry name" value="FtsX"/>
    <property type="match status" value="2"/>
</dbReference>
<name>A0A6I4I9J5_9SPHI</name>
<dbReference type="PANTHER" id="PTHR30572:SF18">
    <property type="entry name" value="ABC-TYPE MACROLIDE FAMILY EXPORT SYSTEM PERMEASE COMPONENT 2"/>
    <property type="match status" value="1"/>
</dbReference>
<evidence type="ECO:0000313" key="10">
    <source>
        <dbReference type="Proteomes" id="UP000434850"/>
    </source>
</evidence>
<evidence type="ECO:0000256" key="6">
    <source>
        <dbReference type="SAM" id="Phobius"/>
    </source>
</evidence>
<evidence type="ECO:0000256" key="1">
    <source>
        <dbReference type="ARBA" id="ARBA00004651"/>
    </source>
</evidence>
<keyword evidence="5 6" id="KW-0472">Membrane</keyword>
<evidence type="ECO:0000259" key="8">
    <source>
        <dbReference type="Pfam" id="PF12704"/>
    </source>
</evidence>
<reference evidence="9 10" key="1">
    <citation type="submission" date="2019-12" db="EMBL/GenBank/DDBJ databases">
        <title>Mucilaginibacter sp. HME9299 genome sequencing and assembly.</title>
        <authorList>
            <person name="Kang H."/>
            <person name="Kim H."/>
            <person name="Joh K."/>
        </authorList>
    </citation>
    <scope>NUCLEOTIDE SEQUENCE [LARGE SCALE GENOMIC DNA]</scope>
    <source>
        <strain evidence="9 10">HME9299</strain>
    </source>
</reference>
<comment type="caution">
    <text evidence="9">The sequence shown here is derived from an EMBL/GenBank/DDBJ whole genome shotgun (WGS) entry which is preliminary data.</text>
</comment>
<comment type="subcellular location">
    <subcellularLocation>
        <location evidence="1">Cell membrane</location>
        <topology evidence="1">Multi-pass membrane protein</topology>
    </subcellularLocation>
</comment>
<dbReference type="GO" id="GO:0022857">
    <property type="term" value="F:transmembrane transporter activity"/>
    <property type="evidence" value="ECO:0007669"/>
    <property type="project" value="TreeGrafter"/>
</dbReference>
<evidence type="ECO:0000256" key="2">
    <source>
        <dbReference type="ARBA" id="ARBA00022475"/>
    </source>
</evidence>
<evidence type="ECO:0000256" key="4">
    <source>
        <dbReference type="ARBA" id="ARBA00022989"/>
    </source>
</evidence>
<proteinExistence type="predicted"/>
<evidence type="ECO:0000256" key="5">
    <source>
        <dbReference type="ARBA" id="ARBA00023136"/>
    </source>
</evidence>
<keyword evidence="4 6" id="KW-1133">Transmembrane helix</keyword>
<feature type="transmembrane region" description="Helical" evidence="6">
    <location>
        <begin position="21"/>
        <end position="41"/>
    </location>
</feature>
<evidence type="ECO:0000313" key="9">
    <source>
        <dbReference type="EMBL" id="MVN91865.1"/>
    </source>
</evidence>
<sequence length="789" mass="88222">MFKNYLKIAWRNLLNSKGFSFINIAGLAIGMTAAMLIGIWIQHELSFDRFHKQIKDLYIVYNKSIFDGELHCWPSTPPALGPVLKQEYPDIKYSARITYVDKHLFDYNGKKLEAEGFDAEENFLKMFTFPLIAGNMATALSSPYKIVITEDFAKKMFGTTENVVGKIIKFDNQYNLTISGVLQKLPSNTRFQTDYITPWLFYRVQYNGDDQNWGNNSYRTYVQLNSGANLKKVNAKIINTTIKHSNGNEDNQIFLHPFGDYYLYNTFKNGVPSGGRADVVKLFTFIAGFILLIACINFMNLSTARSEKRAKEVGIRKSIGALKLSLVGQFLIESVIVSFIAGVIALILTRITLPYFNELVSLDLSLPLLKPSFILAWLVFVLATGLLAGCYPALYLSSFKPVQVLKGTFVSVNAVVTPRKLLVITQFTFAVVMIVSTIVIRKQIQYAQDRDSGYNKNNLIYTYFNGEIHKNQNLIKQDLINSGVAEAVSITSGSFVSSSANSWGLNWVGKPEGAKIVFDQMATQGDFAKVLNVKVVKGRDIDPQLYPTDSTACLLNESAAKIINAKNPIGQIIDKDFIKWHVVGVIKDFIWGSPYDPIQPMLVMGPAQKWSNVVNIRLKANQPLSAAMPKIEAIFKKYNPAFPFTPLFVDKDYEVKFSEQQRTAKLAGTFALLTIIISCLGLFGLAAYMAASRTKEIGVRKVLGASVLNITALLSKDFLKLVIAAIIIASPIAWYAMQNWLQKYTYRIEIEWWIFAISGIGAIMIALVTVCFQSVKAAIANPVKSLRSE</sequence>
<feature type="transmembrane region" description="Helical" evidence="6">
    <location>
        <begin position="752"/>
        <end position="772"/>
    </location>
</feature>
<feature type="transmembrane region" description="Helical" evidence="6">
    <location>
        <begin position="373"/>
        <end position="396"/>
    </location>
</feature>
<evidence type="ECO:0000259" key="7">
    <source>
        <dbReference type="Pfam" id="PF02687"/>
    </source>
</evidence>
<protein>
    <submittedName>
        <fullName evidence="9">FtsX-like permease family protein</fullName>
    </submittedName>
</protein>
<dbReference type="GO" id="GO:0005886">
    <property type="term" value="C:plasma membrane"/>
    <property type="evidence" value="ECO:0007669"/>
    <property type="project" value="UniProtKB-SubCell"/>
</dbReference>
<dbReference type="OrthoDB" id="1451596at2"/>
<dbReference type="AlphaFoldDB" id="A0A6I4I9J5"/>
<feature type="transmembrane region" description="Helical" evidence="6">
    <location>
        <begin position="324"/>
        <end position="353"/>
    </location>
</feature>
<keyword evidence="10" id="KW-1185">Reference proteome</keyword>
<feature type="transmembrane region" description="Helical" evidence="6">
    <location>
        <begin position="421"/>
        <end position="440"/>
    </location>
</feature>
<feature type="domain" description="ABC3 transporter permease C-terminal" evidence="7">
    <location>
        <begin position="285"/>
        <end position="400"/>
    </location>
</feature>
<feature type="domain" description="MacB-like periplasmic core" evidence="8">
    <location>
        <begin position="457"/>
        <end position="633"/>
    </location>
</feature>
<dbReference type="InterPro" id="IPR025857">
    <property type="entry name" value="MacB_PCD"/>
</dbReference>
<gene>
    <name evidence="9" type="ORF">GO816_12075</name>
</gene>
<keyword evidence="2" id="KW-1003">Cell membrane</keyword>
<feature type="domain" description="ABC3 transporter permease C-terminal" evidence="7">
    <location>
        <begin position="669"/>
        <end position="782"/>
    </location>
</feature>
<dbReference type="InterPro" id="IPR050250">
    <property type="entry name" value="Macrolide_Exporter_MacB"/>
</dbReference>